<evidence type="ECO:0000313" key="2">
    <source>
        <dbReference type="Proteomes" id="UP000827872"/>
    </source>
</evidence>
<gene>
    <name evidence="1" type="ORF">K3G42_006771</name>
</gene>
<comment type="caution">
    <text evidence="1">The sequence shown here is derived from an EMBL/GenBank/DDBJ whole genome shotgun (WGS) entry which is preliminary data.</text>
</comment>
<sequence length="599" mass="66493">MNNESKETDKSPSRIHHVCGDTDTDNHVKHVSILTSSQVALLSRRPAVGLNEMDIDSAEVKGMDLVGSCKESGEAADIAVQLNEKDGACSKAPVRNLNQDYESSPELFSSDSASKDGSLTLLTRESSFERNSRVSAGLSCSPADSINNGVHIQPWKSGILCSQGSNSQKGSSKRSRVSEDVLPATNFAAADQQRSKKTKLIYSSVFSVPQMEQLKISSSKKVQKQPSLLKDCDRKGRKYNVLVTVLHPCHIKEIQLKSGAKLSPNVPLATIVVFDQSEIQRKVVLWRSAAFWSLTVFPGDIVLLTDVGVYENRWAEEIMLQSTFTSQLMNLGSCLTIRPNEFSNVVDITVLQELLVYVSSKHACFQALPPREPQTLSGIRNVLLDQLQADTLLHSIVKIVNITVLTESTYSYRGAKQTKIILTVEQVKDQHYALVLWGTAASYGPQLRGKKDHIWQLKYLFARHNPVSGVLELHTTPWSSFECLFDDDKRAIEFKEKFDKSIKSLVRMTSLPACLEEKRSGIIQVRAHISELKFAIASSPCGQLVFNACTSLQHIFGSLSQITYAGCAKCGLELQVDDNLIYQQCFSCLPLNKVKIFYR</sequence>
<evidence type="ECO:0000313" key="1">
    <source>
        <dbReference type="EMBL" id="KAH8001426.1"/>
    </source>
</evidence>
<accession>A0ACB8F868</accession>
<keyword evidence="2" id="KW-1185">Reference proteome</keyword>
<dbReference type="EMBL" id="CM037621">
    <property type="protein sequence ID" value="KAH8001426.1"/>
    <property type="molecule type" value="Genomic_DNA"/>
</dbReference>
<dbReference type="Proteomes" id="UP000827872">
    <property type="component" value="Linkage Group LG08"/>
</dbReference>
<reference evidence="1" key="1">
    <citation type="submission" date="2021-08" db="EMBL/GenBank/DDBJ databases">
        <title>The first chromosome-level gecko genome reveals the dynamic sex chromosomes of Neotropical dwarf geckos (Sphaerodactylidae: Sphaerodactylus).</title>
        <authorList>
            <person name="Pinto B.J."/>
            <person name="Keating S.E."/>
            <person name="Gamble T."/>
        </authorList>
    </citation>
    <scope>NUCLEOTIDE SEQUENCE</scope>
    <source>
        <strain evidence="1">TG3544</strain>
    </source>
</reference>
<proteinExistence type="predicted"/>
<protein>
    <submittedName>
        <fullName evidence="1">Uncharacterized protein</fullName>
    </submittedName>
</protein>
<name>A0ACB8F868_9SAUR</name>
<organism evidence="1 2">
    <name type="scientific">Sphaerodactylus townsendi</name>
    <dbReference type="NCBI Taxonomy" id="933632"/>
    <lineage>
        <taxon>Eukaryota</taxon>
        <taxon>Metazoa</taxon>
        <taxon>Chordata</taxon>
        <taxon>Craniata</taxon>
        <taxon>Vertebrata</taxon>
        <taxon>Euteleostomi</taxon>
        <taxon>Lepidosauria</taxon>
        <taxon>Squamata</taxon>
        <taxon>Bifurcata</taxon>
        <taxon>Gekkota</taxon>
        <taxon>Sphaerodactylidae</taxon>
        <taxon>Sphaerodactylus</taxon>
    </lineage>
</organism>